<reference evidence="3" key="1">
    <citation type="submission" date="2016-11" db="EMBL/GenBank/DDBJ databases">
        <authorList>
            <person name="Varghese N."/>
            <person name="Submissions S."/>
        </authorList>
    </citation>
    <scope>NUCLEOTIDE SEQUENCE [LARGE SCALE GENOMIC DNA]</scope>
    <source>
        <strain evidence="3">DSM 3071</strain>
    </source>
</reference>
<dbReference type="GeneID" id="89508390"/>
<dbReference type="CDD" id="cd02511">
    <property type="entry name" value="Beta4Glucosyltransferase"/>
    <property type="match status" value="1"/>
</dbReference>
<dbReference type="OrthoDB" id="9815923at2"/>
<evidence type="ECO:0000313" key="2">
    <source>
        <dbReference type="EMBL" id="SHI17741.1"/>
    </source>
</evidence>
<accession>A0A1M5Z0J4</accession>
<keyword evidence="3" id="KW-1185">Reference proteome</keyword>
<dbReference type="PANTHER" id="PTHR43630:SF2">
    <property type="entry name" value="GLYCOSYLTRANSFERASE"/>
    <property type="match status" value="1"/>
</dbReference>
<protein>
    <submittedName>
        <fullName evidence="2">Glycosyltransferase involved in cell wall bisynthesis</fullName>
    </submittedName>
</protein>
<feature type="domain" description="Glycosyltransferase 2-like" evidence="1">
    <location>
        <begin position="5"/>
        <end position="107"/>
    </location>
</feature>
<dbReference type="GO" id="GO:0016740">
    <property type="term" value="F:transferase activity"/>
    <property type="evidence" value="ECO:0007669"/>
    <property type="project" value="UniProtKB-KW"/>
</dbReference>
<name>A0A1M5Z0J4_BUTFI</name>
<gene>
    <name evidence="2" type="ORF">SAMN02745229_01884</name>
</gene>
<dbReference type="Gene3D" id="3.90.550.10">
    <property type="entry name" value="Spore Coat Polysaccharide Biosynthesis Protein SpsA, Chain A"/>
    <property type="match status" value="1"/>
</dbReference>
<dbReference type="InterPro" id="IPR001173">
    <property type="entry name" value="Glyco_trans_2-like"/>
</dbReference>
<organism evidence="2 3">
    <name type="scientific">Butyrivibrio fibrisolvens DSM 3071</name>
    <dbReference type="NCBI Taxonomy" id="1121131"/>
    <lineage>
        <taxon>Bacteria</taxon>
        <taxon>Bacillati</taxon>
        <taxon>Bacillota</taxon>
        <taxon>Clostridia</taxon>
        <taxon>Lachnospirales</taxon>
        <taxon>Lachnospiraceae</taxon>
        <taxon>Butyrivibrio</taxon>
    </lineage>
</organism>
<dbReference type="PANTHER" id="PTHR43630">
    <property type="entry name" value="POLY-BETA-1,6-N-ACETYL-D-GLUCOSAMINE SYNTHASE"/>
    <property type="match status" value="1"/>
</dbReference>
<dbReference type="RefSeq" id="WP_073387245.1">
    <property type="nucleotide sequence ID" value="NZ_FQXK01000014.1"/>
</dbReference>
<dbReference type="Pfam" id="PF00535">
    <property type="entry name" value="Glycos_transf_2"/>
    <property type="match status" value="1"/>
</dbReference>
<dbReference type="Proteomes" id="UP000184278">
    <property type="component" value="Unassembled WGS sequence"/>
</dbReference>
<keyword evidence="2" id="KW-0808">Transferase</keyword>
<dbReference type="EMBL" id="FQXK01000014">
    <property type="protein sequence ID" value="SHI17741.1"/>
    <property type="molecule type" value="Genomic_DNA"/>
</dbReference>
<dbReference type="AlphaFoldDB" id="A0A1M5Z0J4"/>
<evidence type="ECO:0000259" key="1">
    <source>
        <dbReference type="Pfam" id="PF00535"/>
    </source>
</evidence>
<dbReference type="InterPro" id="IPR029044">
    <property type="entry name" value="Nucleotide-diphossugar_trans"/>
</dbReference>
<dbReference type="SUPFAM" id="SSF53448">
    <property type="entry name" value="Nucleotide-diphospho-sugar transferases"/>
    <property type="match status" value="1"/>
</dbReference>
<evidence type="ECO:0000313" key="3">
    <source>
        <dbReference type="Proteomes" id="UP000184278"/>
    </source>
</evidence>
<sequence>MITFSLCMIVKNEEENLGRCLSCLKNLMDEIIIVDTGSTDKTKEIAGKFDAKIYDFEWIDDFAAARNYAFSKATCDYIYSADADEVIDENNIREFANLKQALNDIYVKSLSKTDASSDSAEDDLPIDIVQMYYCGQTSGKGKSVYNFDKELRPKLFRRLRTFVWENPIHEQIRTEPVIFDSDIEIQHKQSENHASRDLSIFRKAIDKGYTISSKLLDFYARELYMAGSADDLKAAEEFMIMVTESDTASVDDIRKASIILAKSARLSGDIPKFMKYALKDVSSGCASEMCCELGDYYLDSGDLSEASLWFYNAAFEQAPMLDINTGGTRPLLSLSKCYKLLGNQELSDEYAIKANECNL</sequence>
<dbReference type="STRING" id="1121131.SAMN02745229_01884"/>
<proteinExistence type="predicted"/>